<keyword evidence="3" id="KW-1185">Reference proteome</keyword>
<organism evidence="2 3">
    <name type="scientific">Actinoplanes sichuanensis</name>
    <dbReference type="NCBI Taxonomy" id="512349"/>
    <lineage>
        <taxon>Bacteria</taxon>
        <taxon>Bacillati</taxon>
        <taxon>Actinomycetota</taxon>
        <taxon>Actinomycetes</taxon>
        <taxon>Micromonosporales</taxon>
        <taxon>Micromonosporaceae</taxon>
        <taxon>Actinoplanes</taxon>
    </lineage>
</organism>
<comment type="caution">
    <text evidence="2">The sequence shown here is derived from an EMBL/GenBank/DDBJ whole genome shotgun (WGS) entry which is preliminary data.</text>
</comment>
<accession>A0ABW4A9H1</accession>
<gene>
    <name evidence="2" type="ORF">ACFQ5G_16410</name>
</gene>
<feature type="compositionally biased region" description="Basic and acidic residues" evidence="1">
    <location>
        <begin position="33"/>
        <end position="44"/>
    </location>
</feature>
<feature type="region of interest" description="Disordered" evidence="1">
    <location>
        <begin position="1"/>
        <end position="46"/>
    </location>
</feature>
<feature type="compositionally biased region" description="Basic and acidic residues" evidence="1">
    <location>
        <begin position="1"/>
        <end position="11"/>
    </location>
</feature>
<evidence type="ECO:0000256" key="1">
    <source>
        <dbReference type="SAM" id="MobiDB-lite"/>
    </source>
</evidence>
<proteinExistence type="predicted"/>
<dbReference type="EMBL" id="JBHTMK010000019">
    <property type="protein sequence ID" value="MFD1366936.1"/>
    <property type="molecule type" value="Genomic_DNA"/>
</dbReference>
<dbReference type="Proteomes" id="UP001597183">
    <property type="component" value="Unassembled WGS sequence"/>
</dbReference>
<evidence type="ECO:0000313" key="3">
    <source>
        <dbReference type="Proteomes" id="UP001597183"/>
    </source>
</evidence>
<sequence length="77" mass="8488">MTSQNEERRPPADQAGEAAAKHTEQVTETASTVRHDRPPRRPADRVTTIDYHAMGFDLGYAERAAIGSALLVLERAE</sequence>
<protein>
    <submittedName>
        <fullName evidence="2">Uncharacterized protein</fullName>
    </submittedName>
</protein>
<dbReference type="RefSeq" id="WP_317787813.1">
    <property type="nucleotide sequence ID" value="NZ_AP028461.1"/>
</dbReference>
<reference evidence="3" key="1">
    <citation type="journal article" date="2019" name="Int. J. Syst. Evol. Microbiol.">
        <title>The Global Catalogue of Microorganisms (GCM) 10K type strain sequencing project: providing services to taxonomists for standard genome sequencing and annotation.</title>
        <authorList>
            <consortium name="The Broad Institute Genomics Platform"/>
            <consortium name="The Broad Institute Genome Sequencing Center for Infectious Disease"/>
            <person name="Wu L."/>
            <person name="Ma J."/>
        </authorList>
    </citation>
    <scope>NUCLEOTIDE SEQUENCE [LARGE SCALE GENOMIC DNA]</scope>
    <source>
        <strain evidence="3">CCM 7526</strain>
    </source>
</reference>
<name>A0ABW4A9H1_9ACTN</name>
<evidence type="ECO:0000313" key="2">
    <source>
        <dbReference type="EMBL" id="MFD1366936.1"/>
    </source>
</evidence>